<dbReference type="InterPro" id="IPR012338">
    <property type="entry name" value="Beta-lactam/transpept-like"/>
</dbReference>
<evidence type="ECO:0000259" key="11">
    <source>
        <dbReference type="Pfam" id="PF00905"/>
    </source>
</evidence>
<dbReference type="GO" id="GO:0008658">
    <property type="term" value="F:penicillin binding"/>
    <property type="evidence" value="ECO:0007669"/>
    <property type="project" value="InterPro"/>
</dbReference>
<evidence type="ECO:0000259" key="12">
    <source>
        <dbReference type="Pfam" id="PF00912"/>
    </source>
</evidence>
<keyword evidence="4" id="KW-0808">Transferase</keyword>
<dbReference type="InterPro" id="IPR001460">
    <property type="entry name" value="PCN-bd_Tpept"/>
</dbReference>
<feature type="region of interest" description="Disordered" evidence="9">
    <location>
        <begin position="1"/>
        <end position="113"/>
    </location>
</feature>
<feature type="domain" description="Glycosyl transferase family 51" evidence="12">
    <location>
        <begin position="181"/>
        <end position="353"/>
    </location>
</feature>
<feature type="compositionally biased region" description="Basic and acidic residues" evidence="9">
    <location>
        <begin position="818"/>
        <end position="828"/>
    </location>
</feature>
<evidence type="ECO:0000256" key="7">
    <source>
        <dbReference type="ARBA" id="ARBA00034000"/>
    </source>
</evidence>
<dbReference type="EMBL" id="JACHGT010000016">
    <property type="protein sequence ID" value="MBB6038509.1"/>
    <property type="molecule type" value="Genomic_DNA"/>
</dbReference>
<comment type="catalytic activity">
    <reaction evidence="7">
        <text>Preferential cleavage: (Ac)2-L-Lys-D-Ala-|-D-Ala. Also transpeptidation of peptidyl-alanyl moieties that are N-acyl substituents of D-alanine.</text>
        <dbReference type="EC" id="3.4.16.4"/>
    </reaction>
</comment>
<dbReference type="AlphaFoldDB" id="A0A841G1G7"/>
<feature type="domain" description="Penicillin-binding protein transpeptidase" evidence="11">
    <location>
        <begin position="470"/>
        <end position="772"/>
    </location>
</feature>
<feature type="region of interest" description="Disordered" evidence="9">
    <location>
        <begin position="536"/>
        <end position="561"/>
    </location>
</feature>
<feature type="compositionally biased region" description="Gly residues" evidence="9">
    <location>
        <begin position="707"/>
        <end position="716"/>
    </location>
</feature>
<dbReference type="Pfam" id="PF00912">
    <property type="entry name" value="Transgly"/>
    <property type="match status" value="1"/>
</dbReference>
<proteinExistence type="predicted"/>
<dbReference type="GO" id="GO:0008955">
    <property type="term" value="F:peptidoglycan glycosyltransferase activity"/>
    <property type="evidence" value="ECO:0007669"/>
    <property type="project" value="UniProtKB-EC"/>
</dbReference>
<dbReference type="Pfam" id="PF00905">
    <property type="entry name" value="Transpeptidase"/>
    <property type="match status" value="1"/>
</dbReference>
<evidence type="ECO:0000256" key="4">
    <source>
        <dbReference type="ARBA" id="ARBA00022679"/>
    </source>
</evidence>
<keyword evidence="2" id="KW-0645">Protease</keyword>
<evidence type="ECO:0000313" key="13">
    <source>
        <dbReference type="EMBL" id="MBB6038509.1"/>
    </source>
</evidence>
<evidence type="ECO:0000256" key="5">
    <source>
        <dbReference type="ARBA" id="ARBA00022801"/>
    </source>
</evidence>
<keyword evidence="10" id="KW-0812">Transmembrane</keyword>
<keyword evidence="5" id="KW-0378">Hydrolase</keyword>
<keyword evidence="10" id="KW-1133">Transmembrane helix</keyword>
<evidence type="ECO:0000256" key="1">
    <source>
        <dbReference type="ARBA" id="ARBA00022645"/>
    </source>
</evidence>
<dbReference type="InterPro" id="IPR036950">
    <property type="entry name" value="PBP_transglycosylase"/>
</dbReference>
<reference evidence="13 14" key="1">
    <citation type="submission" date="2020-08" db="EMBL/GenBank/DDBJ databases">
        <title>Genomic Encyclopedia of Type Strains, Phase IV (KMG-IV): sequencing the most valuable type-strain genomes for metagenomic binning, comparative biology and taxonomic classification.</title>
        <authorList>
            <person name="Goeker M."/>
        </authorList>
    </citation>
    <scope>NUCLEOTIDE SEQUENCE [LARGE SCALE GENOMIC DNA]</scope>
    <source>
        <strain evidence="13 14">YIM 65646</strain>
    </source>
</reference>
<keyword evidence="10" id="KW-0472">Membrane</keyword>
<sequence>MADHSNRGSSRAGGYDDYDYGDRRYGDGPVSGGPSGGQAPVWGDGYDYSDPARNHAEPASGRASVPGMMSAPAHDDYDYEPNTVTGRASVGKREAKGRATVTGPRSKPTDEELAARKKKLKKKKRIRRWAIFGCVVAMLGGVSVFGVATFWAGVPLPNELELTASSSVTYAGGESMGGIGKEFRVNVPFDQIPAHVKWAVIAAEDTSFYENPGVDFKGVMRAFWNNVTGGDTQGASTITQQYAGIAANMRDEATYGRKAREAVIAMKLDDEYEKDQILGFYLDVVYMGRSAYGIGAASLAFYGKPVTELNVAQAALLAAQIKSPNGYYDPEHPEGVGSEGDVTGRYEYVLKSMLDLGAINATDYSEALAKLPKVEEKTSNPADYGFNKPTGFVSHRYVIEELERRYGITEEQLYGNGNLEEGVANTIEDAGGYTITTTIDKKLQDAAIKAASRGKKGEVMPDTPKNLLAALVAVDPKTGAVRAYYGGTENGTGIDKAGRPPVIRDTDSDGDAHPMGSSFKIFTLATALMNGVSVDSKWDGSSPREFPGRMKDDPAGAVVNSGDSSSACARCTLGQEIIDSLNTPMFAIAEKYTPEAIVKQAAAMGVTGLEDSKGNWHEFDENFNFEESREWFDREVSFGQYPTTVFSMAEGAATIAANGTHRESHFIQEVTKNGEKVEPISELSENTAIGLGEAADMSSVLTQIGPSEGGLDGGRPAGSKTGTWERDCPEDGSLEGCVPGQNSNTSYLGYTPQLATAVWVGDKKNDNGKVTDNNDNELYGSMTAGSVWRNFMNKAMEGKEFEAFPPKAGTGDINAGDAKPDDKKDDKNCIPIIDPNCKPNDGHGPNGTDGADGNNGTDGEDRVGVYGAGGGTGSAPFASDGVGQSGQSAYGDYGMSVLPYATFQRQYSISNT</sequence>
<comment type="catalytic activity">
    <reaction evidence="8">
        <text>[GlcNAc-(1-&gt;4)-Mur2Ac(oyl-L-Ala-gamma-D-Glu-L-Lys-D-Ala-D-Ala)](n)-di-trans,octa-cis-undecaprenyl diphosphate + beta-D-GlcNAc-(1-&gt;4)-Mur2Ac(oyl-L-Ala-gamma-D-Glu-L-Lys-D-Ala-D-Ala)-di-trans,octa-cis-undecaprenyl diphosphate = [GlcNAc-(1-&gt;4)-Mur2Ac(oyl-L-Ala-gamma-D-Glu-L-Lys-D-Ala-D-Ala)](n+1)-di-trans,octa-cis-undecaprenyl diphosphate + di-trans,octa-cis-undecaprenyl diphosphate + H(+)</text>
        <dbReference type="Rhea" id="RHEA:23708"/>
        <dbReference type="Rhea" id="RHEA-COMP:9602"/>
        <dbReference type="Rhea" id="RHEA-COMP:9603"/>
        <dbReference type="ChEBI" id="CHEBI:15378"/>
        <dbReference type="ChEBI" id="CHEBI:58405"/>
        <dbReference type="ChEBI" id="CHEBI:60033"/>
        <dbReference type="ChEBI" id="CHEBI:78435"/>
        <dbReference type="EC" id="2.4.99.28"/>
    </reaction>
</comment>
<dbReference type="SUPFAM" id="SSF53955">
    <property type="entry name" value="Lysozyme-like"/>
    <property type="match status" value="1"/>
</dbReference>
<evidence type="ECO:0000256" key="9">
    <source>
        <dbReference type="SAM" id="MobiDB-lite"/>
    </source>
</evidence>
<comment type="caution">
    <text evidence="13">The sequence shown here is derived from an EMBL/GenBank/DDBJ whole genome shotgun (WGS) entry which is preliminary data.</text>
</comment>
<evidence type="ECO:0000313" key="14">
    <source>
        <dbReference type="Proteomes" id="UP000548476"/>
    </source>
</evidence>
<dbReference type="InterPro" id="IPR001264">
    <property type="entry name" value="Glyco_trans_51"/>
</dbReference>
<dbReference type="GO" id="GO:0009002">
    <property type="term" value="F:serine-type D-Ala-D-Ala carboxypeptidase activity"/>
    <property type="evidence" value="ECO:0007669"/>
    <property type="project" value="UniProtKB-EC"/>
</dbReference>
<feature type="region of interest" description="Disordered" evidence="9">
    <location>
        <begin position="803"/>
        <end position="864"/>
    </location>
</feature>
<dbReference type="InterPro" id="IPR023346">
    <property type="entry name" value="Lysozyme-like_dom_sf"/>
</dbReference>
<dbReference type="PANTHER" id="PTHR32282:SF34">
    <property type="entry name" value="PENICILLIN-BINDING PROTEIN 1A"/>
    <property type="match status" value="1"/>
</dbReference>
<dbReference type="PANTHER" id="PTHR32282">
    <property type="entry name" value="BINDING PROTEIN TRANSPEPTIDASE, PUTATIVE-RELATED"/>
    <property type="match status" value="1"/>
</dbReference>
<organism evidence="13 14">
    <name type="scientific">Phytomonospora endophytica</name>
    <dbReference type="NCBI Taxonomy" id="714109"/>
    <lineage>
        <taxon>Bacteria</taxon>
        <taxon>Bacillati</taxon>
        <taxon>Actinomycetota</taxon>
        <taxon>Actinomycetes</taxon>
        <taxon>Micromonosporales</taxon>
        <taxon>Micromonosporaceae</taxon>
        <taxon>Phytomonospora</taxon>
    </lineage>
</organism>
<evidence type="ECO:0000256" key="10">
    <source>
        <dbReference type="SAM" id="Phobius"/>
    </source>
</evidence>
<feature type="region of interest" description="Disordered" evidence="9">
    <location>
        <begin position="704"/>
        <end position="727"/>
    </location>
</feature>
<dbReference type="Gene3D" id="1.10.3810.10">
    <property type="entry name" value="Biosynthetic peptidoglycan transglycosylase-like"/>
    <property type="match status" value="1"/>
</dbReference>
<gene>
    <name evidence="13" type="ORF">HNR73_006392</name>
</gene>
<dbReference type="Proteomes" id="UP000548476">
    <property type="component" value="Unassembled WGS sequence"/>
</dbReference>
<accession>A0A841G1G7</accession>
<dbReference type="RefSeq" id="WP_184791294.1">
    <property type="nucleotide sequence ID" value="NZ_BONT01000012.1"/>
</dbReference>
<dbReference type="SUPFAM" id="SSF56601">
    <property type="entry name" value="beta-lactamase/transpeptidase-like"/>
    <property type="match status" value="1"/>
</dbReference>
<keyword evidence="1 13" id="KW-0121">Carboxypeptidase</keyword>
<feature type="compositionally biased region" description="Low complexity" evidence="9">
    <location>
        <begin position="846"/>
        <end position="857"/>
    </location>
</feature>
<keyword evidence="14" id="KW-1185">Reference proteome</keyword>
<evidence type="ECO:0000256" key="6">
    <source>
        <dbReference type="ARBA" id="ARBA00023268"/>
    </source>
</evidence>
<name>A0A841G1G7_9ACTN</name>
<keyword evidence="6" id="KW-0511">Multifunctional enzyme</keyword>
<evidence type="ECO:0000256" key="8">
    <source>
        <dbReference type="ARBA" id="ARBA00049902"/>
    </source>
</evidence>
<evidence type="ECO:0000256" key="3">
    <source>
        <dbReference type="ARBA" id="ARBA00022676"/>
    </source>
</evidence>
<dbReference type="Gene3D" id="3.40.710.10">
    <property type="entry name" value="DD-peptidase/beta-lactamase superfamily"/>
    <property type="match status" value="1"/>
</dbReference>
<evidence type="ECO:0000256" key="2">
    <source>
        <dbReference type="ARBA" id="ARBA00022670"/>
    </source>
</evidence>
<feature type="transmembrane region" description="Helical" evidence="10">
    <location>
        <begin position="129"/>
        <end position="152"/>
    </location>
</feature>
<dbReference type="InterPro" id="IPR050396">
    <property type="entry name" value="Glycosyltr_51/Transpeptidase"/>
</dbReference>
<dbReference type="GO" id="GO:0009252">
    <property type="term" value="P:peptidoglycan biosynthetic process"/>
    <property type="evidence" value="ECO:0007669"/>
    <property type="project" value="TreeGrafter"/>
</dbReference>
<dbReference type="GO" id="GO:0030288">
    <property type="term" value="C:outer membrane-bounded periplasmic space"/>
    <property type="evidence" value="ECO:0007669"/>
    <property type="project" value="TreeGrafter"/>
</dbReference>
<keyword evidence="3" id="KW-0328">Glycosyltransferase</keyword>
<protein>
    <submittedName>
        <fullName evidence="13">Membrane peptidoglycan carboxypeptidase</fullName>
    </submittedName>
</protein>
<dbReference type="GO" id="GO:0006508">
    <property type="term" value="P:proteolysis"/>
    <property type="evidence" value="ECO:0007669"/>
    <property type="project" value="UniProtKB-KW"/>
</dbReference>